<dbReference type="Proteomes" id="UP000248044">
    <property type="component" value="Chromosome"/>
</dbReference>
<proteinExistence type="predicted"/>
<gene>
    <name evidence="1" type="ORF">DFR85_02250</name>
</gene>
<dbReference type="RefSeq" id="WP_110269488.1">
    <property type="nucleotide sequence ID" value="NZ_CP029289.2"/>
</dbReference>
<name>A0A2U9IC86_9CREN</name>
<organism evidence="1 2">
    <name type="scientific">Acidianus brierleyi</name>
    <dbReference type="NCBI Taxonomy" id="41673"/>
    <lineage>
        <taxon>Archaea</taxon>
        <taxon>Thermoproteota</taxon>
        <taxon>Thermoprotei</taxon>
        <taxon>Sulfolobales</taxon>
        <taxon>Sulfolobaceae</taxon>
        <taxon>Acidianus</taxon>
    </lineage>
</organism>
<evidence type="ECO:0000313" key="2">
    <source>
        <dbReference type="Proteomes" id="UP000248044"/>
    </source>
</evidence>
<keyword evidence="2" id="KW-1185">Reference proteome</keyword>
<dbReference type="EMBL" id="CP029289">
    <property type="protein sequence ID" value="AWR93604.1"/>
    <property type="molecule type" value="Genomic_DNA"/>
</dbReference>
<dbReference type="GeneID" id="36830940"/>
<sequence length="67" mass="7728">MLFGYGEYLLNYIVRDVFAQKIKTSEISNRYISIYASSLGPILDYIKVNSNGLMDLTKIRIYADNKL</sequence>
<protein>
    <submittedName>
        <fullName evidence="1">Uncharacterized protein</fullName>
    </submittedName>
</protein>
<dbReference type="AlphaFoldDB" id="A0A2U9IC86"/>
<dbReference type="KEGG" id="abri:DFR85_02250"/>
<reference evidence="1 2" key="1">
    <citation type="submission" date="2018-05" db="EMBL/GenBank/DDBJ databases">
        <title>Complete Genome Sequences of Extremely Thermoacidophilic, Metal-Mobilizing Type-Strain Members of the Archaeal Family Sulfolobaceae: Acidianus brierleyi DSM-1651T, Acidianus sulfidivorans DSM-18786T, Metallosphaera hakonensis DSM-7519T, and Metallosphaera prunae DSM-10039T.</title>
        <authorList>
            <person name="Counts J.A."/>
            <person name="Kelly R.M."/>
        </authorList>
    </citation>
    <scope>NUCLEOTIDE SEQUENCE [LARGE SCALE GENOMIC DNA]</scope>
    <source>
        <strain evidence="1 2">DSM 1651</strain>
    </source>
</reference>
<accession>A0A2U9IC86</accession>
<evidence type="ECO:0000313" key="1">
    <source>
        <dbReference type="EMBL" id="AWR93604.1"/>
    </source>
</evidence>